<keyword evidence="2" id="KW-1185">Reference proteome</keyword>
<sequence>MHEVVDASMIRTAKKNNVVLEMKEFKIEVQRASQRFAMRESLCSITHTQVVSNDFLNAPLVVGSPQKEMVTGTTDVIDPFSATGTLPQRPNRQALPQTSSLTGSLDNYTWTVTNSSIGRKQHQKTYQIASKRPGVLSVAGVYNFTTGNL</sequence>
<proteinExistence type="predicted"/>
<name>A0A9Q8W8P2_9PEZI</name>
<dbReference type="GeneID" id="73334978"/>
<dbReference type="KEGG" id="clup:CLUP02_00922"/>
<reference evidence="1" key="1">
    <citation type="journal article" date="2021" name="Mol. Plant Microbe Interact.">
        <title>Complete Genome Sequence of the Plant-Pathogenic Fungus Colletotrichum lupini.</title>
        <authorList>
            <person name="Baroncelli R."/>
            <person name="Pensec F."/>
            <person name="Da Lio D."/>
            <person name="Boufleur T."/>
            <person name="Vicente I."/>
            <person name="Sarrocco S."/>
            <person name="Picot A."/>
            <person name="Baraldi E."/>
            <person name="Sukno S."/>
            <person name="Thon M."/>
            <person name="Le Floch G."/>
        </authorList>
    </citation>
    <scope>NUCLEOTIDE SEQUENCE</scope>
    <source>
        <strain evidence="1">IMI 504893</strain>
    </source>
</reference>
<organism evidence="1 2">
    <name type="scientific">Colletotrichum lupini</name>
    <dbReference type="NCBI Taxonomy" id="145971"/>
    <lineage>
        <taxon>Eukaryota</taxon>
        <taxon>Fungi</taxon>
        <taxon>Dikarya</taxon>
        <taxon>Ascomycota</taxon>
        <taxon>Pezizomycotina</taxon>
        <taxon>Sordariomycetes</taxon>
        <taxon>Hypocreomycetidae</taxon>
        <taxon>Glomerellales</taxon>
        <taxon>Glomerellaceae</taxon>
        <taxon>Colletotrichum</taxon>
        <taxon>Colletotrichum acutatum species complex</taxon>
    </lineage>
</organism>
<dbReference type="RefSeq" id="XP_049135925.1">
    <property type="nucleotide sequence ID" value="XM_049279968.1"/>
</dbReference>
<protein>
    <submittedName>
        <fullName evidence="1">Uncharacterized protein</fullName>
    </submittedName>
</protein>
<gene>
    <name evidence="1" type="ORF">CLUP02_00922</name>
</gene>
<dbReference type="EMBL" id="CP019471">
    <property type="protein sequence ID" value="UQC74274.1"/>
    <property type="molecule type" value="Genomic_DNA"/>
</dbReference>
<evidence type="ECO:0000313" key="1">
    <source>
        <dbReference type="EMBL" id="UQC74274.1"/>
    </source>
</evidence>
<evidence type="ECO:0000313" key="2">
    <source>
        <dbReference type="Proteomes" id="UP000830671"/>
    </source>
</evidence>
<accession>A0A9Q8W8P2</accession>
<dbReference type="Proteomes" id="UP000830671">
    <property type="component" value="Chromosome 1"/>
</dbReference>
<dbReference type="AlphaFoldDB" id="A0A9Q8W8P2"/>